<dbReference type="NCBIfam" id="TIGR00231">
    <property type="entry name" value="small_GTP"/>
    <property type="match status" value="1"/>
</dbReference>
<keyword evidence="3" id="KW-0342">GTP-binding</keyword>
<accession>A0A9W9YCP4</accession>
<dbReference type="InterPro" id="IPR005225">
    <property type="entry name" value="Small_GTP-bd"/>
</dbReference>
<dbReference type="Pfam" id="PF00071">
    <property type="entry name" value="Ras"/>
    <property type="match status" value="1"/>
</dbReference>
<keyword evidence="7" id="KW-1185">Reference proteome</keyword>
<dbReference type="SUPFAM" id="SSF52540">
    <property type="entry name" value="P-loop containing nucleoside triphosphate hydrolases"/>
    <property type="match status" value="1"/>
</dbReference>
<keyword evidence="4" id="KW-0449">Lipoprotein</keyword>
<dbReference type="FunFam" id="3.40.50.300:FF:001447">
    <property type="entry name" value="Ras-related protein Rab-1B"/>
    <property type="match status" value="1"/>
</dbReference>
<evidence type="ECO:0000256" key="4">
    <source>
        <dbReference type="ARBA" id="ARBA00023288"/>
    </source>
</evidence>
<sequence>MAEGVPEFKIVVVGESGVGKSCIVSSFSGDEEAGGQEVTTRKIEVQSKEIKLQIVDTAGTENLRKYAKSLYKGAQGLMVVYDITDKSSFEAVAKWLEDIDEHFQVRYPAIAVIGNKCDIEDRRVITKETLEAFAIDHGISFMEVSGKTGVNIKESFNLLTEEILLEDEELKGSTGPKNYCTLL</sequence>
<dbReference type="CDD" id="cd00154">
    <property type="entry name" value="Rab"/>
    <property type="match status" value="1"/>
</dbReference>
<protein>
    <submittedName>
        <fullName evidence="6">Golgi vesicle fusion to target membrane</fullName>
    </submittedName>
</protein>
<proteinExistence type="inferred from homology"/>
<evidence type="ECO:0000256" key="3">
    <source>
        <dbReference type="ARBA" id="ARBA00023134"/>
    </source>
</evidence>
<dbReference type="SMART" id="SM00175">
    <property type="entry name" value="RAB"/>
    <property type="match status" value="1"/>
</dbReference>
<dbReference type="OrthoDB" id="10419603at2759"/>
<dbReference type="GO" id="GO:0003924">
    <property type="term" value="F:GTPase activity"/>
    <property type="evidence" value="ECO:0007669"/>
    <property type="project" value="InterPro"/>
</dbReference>
<evidence type="ECO:0000256" key="5">
    <source>
        <dbReference type="ARBA" id="ARBA00023289"/>
    </source>
</evidence>
<keyword evidence="5" id="KW-0636">Prenylation</keyword>
<dbReference type="SMART" id="SM00173">
    <property type="entry name" value="RAS"/>
    <property type="match status" value="1"/>
</dbReference>
<dbReference type="EMBL" id="MU827802">
    <property type="protein sequence ID" value="KAJ7326530.1"/>
    <property type="molecule type" value="Genomic_DNA"/>
</dbReference>
<evidence type="ECO:0000256" key="2">
    <source>
        <dbReference type="ARBA" id="ARBA00022741"/>
    </source>
</evidence>
<name>A0A9W9YCP4_9CNID</name>
<dbReference type="Gene3D" id="3.40.50.300">
    <property type="entry name" value="P-loop containing nucleotide triphosphate hydrolases"/>
    <property type="match status" value="1"/>
</dbReference>
<gene>
    <name evidence="6" type="primary">Rab8a_2</name>
    <name evidence="6" type="ORF">OS493_027475</name>
</gene>
<reference evidence="6" key="1">
    <citation type="submission" date="2023-01" db="EMBL/GenBank/DDBJ databases">
        <title>Genome assembly of the deep-sea coral Lophelia pertusa.</title>
        <authorList>
            <person name="Herrera S."/>
            <person name="Cordes E."/>
        </authorList>
    </citation>
    <scope>NUCLEOTIDE SEQUENCE</scope>
    <source>
        <strain evidence="6">USNM1676648</strain>
        <tissue evidence="6">Polyp</tissue>
    </source>
</reference>
<dbReference type="PANTHER" id="PTHR47980">
    <property type="entry name" value="LD44762P"/>
    <property type="match status" value="1"/>
</dbReference>
<comment type="caution">
    <text evidence="6">The sequence shown here is derived from an EMBL/GenBank/DDBJ whole genome shotgun (WGS) entry which is preliminary data.</text>
</comment>
<organism evidence="6 7">
    <name type="scientific">Desmophyllum pertusum</name>
    <dbReference type="NCBI Taxonomy" id="174260"/>
    <lineage>
        <taxon>Eukaryota</taxon>
        <taxon>Metazoa</taxon>
        <taxon>Cnidaria</taxon>
        <taxon>Anthozoa</taxon>
        <taxon>Hexacorallia</taxon>
        <taxon>Scleractinia</taxon>
        <taxon>Caryophylliina</taxon>
        <taxon>Caryophylliidae</taxon>
        <taxon>Desmophyllum</taxon>
    </lineage>
</organism>
<dbReference type="PROSITE" id="PS51421">
    <property type="entry name" value="RAS"/>
    <property type="match status" value="1"/>
</dbReference>
<keyword evidence="2" id="KW-0547">Nucleotide-binding</keyword>
<comment type="similarity">
    <text evidence="1">Belongs to the small GTPase superfamily. Rab family.</text>
</comment>
<evidence type="ECO:0000313" key="6">
    <source>
        <dbReference type="EMBL" id="KAJ7326530.1"/>
    </source>
</evidence>
<dbReference type="PROSITE" id="PS51419">
    <property type="entry name" value="RAB"/>
    <property type="match status" value="1"/>
</dbReference>
<evidence type="ECO:0000313" key="7">
    <source>
        <dbReference type="Proteomes" id="UP001163046"/>
    </source>
</evidence>
<dbReference type="SMART" id="SM00174">
    <property type="entry name" value="RHO"/>
    <property type="match status" value="1"/>
</dbReference>
<dbReference type="Proteomes" id="UP001163046">
    <property type="component" value="Unassembled WGS sequence"/>
</dbReference>
<dbReference type="InterPro" id="IPR027417">
    <property type="entry name" value="P-loop_NTPase"/>
</dbReference>
<evidence type="ECO:0000256" key="1">
    <source>
        <dbReference type="ARBA" id="ARBA00006270"/>
    </source>
</evidence>
<dbReference type="GO" id="GO:0005525">
    <property type="term" value="F:GTP binding"/>
    <property type="evidence" value="ECO:0007669"/>
    <property type="project" value="UniProtKB-KW"/>
</dbReference>
<dbReference type="PRINTS" id="PR00449">
    <property type="entry name" value="RASTRNSFRMNG"/>
</dbReference>
<dbReference type="AlphaFoldDB" id="A0A9W9YCP4"/>
<dbReference type="InterPro" id="IPR001806">
    <property type="entry name" value="Small_GTPase"/>
</dbReference>
<dbReference type="InterPro" id="IPR050305">
    <property type="entry name" value="Small_GTPase_Rab"/>
</dbReference>